<accession>W6ZAF9</accession>
<sequence length="177" mass="18208">MASEQAYSPAPPPSPRLPPPPSSPHPTHLQAPQISPRRFAVQPPLLNTTLAPPPPSGPAYLHGSTPVTASSLSLPFSPSLTPSTYAPSPVAAASPMAMRGSAPAAPYNPQQWSRGGSVNGQHVQHSQISVPSRLHDVTGMEASMPSPPPPYSPGQNPNISQSLSTSTTSSPQPAANT</sequence>
<protein>
    <submittedName>
        <fullName evidence="2">Uncharacterized protein</fullName>
    </submittedName>
</protein>
<feature type="compositionally biased region" description="Pro residues" evidence="1">
    <location>
        <begin position="9"/>
        <end position="24"/>
    </location>
</feature>
<keyword evidence="3" id="KW-1185">Reference proteome</keyword>
<dbReference type="GeneID" id="19124882"/>
<dbReference type="RefSeq" id="XP_007688976.1">
    <property type="nucleotide sequence ID" value="XM_007690786.1"/>
</dbReference>
<dbReference type="PRINTS" id="PR01217">
    <property type="entry name" value="PRICHEXTENSN"/>
</dbReference>
<feature type="compositionally biased region" description="Low complexity" evidence="1">
    <location>
        <begin position="68"/>
        <end position="98"/>
    </location>
</feature>
<feature type="compositionally biased region" description="Polar residues" evidence="1">
    <location>
        <begin position="108"/>
        <end position="130"/>
    </location>
</feature>
<evidence type="ECO:0000313" key="3">
    <source>
        <dbReference type="Proteomes" id="UP000054032"/>
    </source>
</evidence>
<dbReference type="HOGENOM" id="CLU_1528723_0_0_1"/>
<gene>
    <name evidence="2" type="ORF">COCMIDRAFT_6212</name>
</gene>
<dbReference type="Proteomes" id="UP000054032">
    <property type="component" value="Unassembled WGS sequence"/>
</dbReference>
<evidence type="ECO:0000256" key="1">
    <source>
        <dbReference type="SAM" id="MobiDB-lite"/>
    </source>
</evidence>
<feature type="non-terminal residue" evidence="2">
    <location>
        <position position="177"/>
    </location>
</feature>
<dbReference type="AlphaFoldDB" id="W6ZAF9"/>
<dbReference type="EMBL" id="KI964003">
    <property type="protein sequence ID" value="EUC44514.1"/>
    <property type="molecule type" value="Genomic_DNA"/>
</dbReference>
<name>W6ZAF9_COCMI</name>
<evidence type="ECO:0000313" key="2">
    <source>
        <dbReference type="EMBL" id="EUC44514.1"/>
    </source>
</evidence>
<organism evidence="2 3">
    <name type="scientific">Bipolaris oryzae ATCC 44560</name>
    <dbReference type="NCBI Taxonomy" id="930090"/>
    <lineage>
        <taxon>Eukaryota</taxon>
        <taxon>Fungi</taxon>
        <taxon>Dikarya</taxon>
        <taxon>Ascomycota</taxon>
        <taxon>Pezizomycotina</taxon>
        <taxon>Dothideomycetes</taxon>
        <taxon>Pleosporomycetidae</taxon>
        <taxon>Pleosporales</taxon>
        <taxon>Pleosporineae</taxon>
        <taxon>Pleosporaceae</taxon>
        <taxon>Bipolaris</taxon>
    </lineage>
</organism>
<reference evidence="2 3" key="1">
    <citation type="journal article" date="2013" name="PLoS Genet.">
        <title>Comparative genome structure, secondary metabolite, and effector coding capacity across Cochliobolus pathogens.</title>
        <authorList>
            <person name="Condon B.J."/>
            <person name="Leng Y."/>
            <person name="Wu D."/>
            <person name="Bushley K.E."/>
            <person name="Ohm R.A."/>
            <person name="Otillar R."/>
            <person name="Martin J."/>
            <person name="Schackwitz W."/>
            <person name="Grimwood J."/>
            <person name="MohdZainudin N."/>
            <person name="Xue C."/>
            <person name="Wang R."/>
            <person name="Manning V.A."/>
            <person name="Dhillon B."/>
            <person name="Tu Z.J."/>
            <person name="Steffenson B.J."/>
            <person name="Salamov A."/>
            <person name="Sun H."/>
            <person name="Lowry S."/>
            <person name="LaButti K."/>
            <person name="Han J."/>
            <person name="Copeland A."/>
            <person name="Lindquist E."/>
            <person name="Barry K."/>
            <person name="Schmutz J."/>
            <person name="Baker S.E."/>
            <person name="Ciuffetti L.M."/>
            <person name="Grigoriev I.V."/>
            <person name="Zhong S."/>
            <person name="Turgeon B.G."/>
        </authorList>
    </citation>
    <scope>NUCLEOTIDE SEQUENCE [LARGE SCALE GENOMIC DNA]</scope>
    <source>
        <strain evidence="2 3">ATCC 44560</strain>
    </source>
</reference>
<feature type="region of interest" description="Disordered" evidence="1">
    <location>
        <begin position="1"/>
        <end position="177"/>
    </location>
</feature>
<dbReference type="KEGG" id="bor:COCMIDRAFT_6212"/>
<feature type="compositionally biased region" description="Low complexity" evidence="1">
    <location>
        <begin position="160"/>
        <end position="170"/>
    </location>
</feature>
<proteinExistence type="predicted"/>